<evidence type="ECO:0000313" key="2">
    <source>
        <dbReference type="EMBL" id="KAK1569506.1"/>
    </source>
</evidence>
<keyword evidence="1" id="KW-0732">Signal</keyword>
<organism evidence="2 3">
    <name type="scientific">Colletotrichum navitas</name>
    <dbReference type="NCBI Taxonomy" id="681940"/>
    <lineage>
        <taxon>Eukaryota</taxon>
        <taxon>Fungi</taxon>
        <taxon>Dikarya</taxon>
        <taxon>Ascomycota</taxon>
        <taxon>Pezizomycotina</taxon>
        <taxon>Sordariomycetes</taxon>
        <taxon>Hypocreomycetidae</taxon>
        <taxon>Glomerellales</taxon>
        <taxon>Glomerellaceae</taxon>
        <taxon>Colletotrichum</taxon>
        <taxon>Colletotrichum graminicola species complex</taxon>
    </lineage>
</organism>
<sequence length="82" mass="8784">MFVGPSWDALGVLGCLGAWVCFPDLSGLPPETGLFLVRRKVEREGGPMQSTSHHCELDLAFFCSASGRGFPPLPVLLPDPSI</sequence>
<reference evidence="2" key="1">
    <citation type="submission" date="2021-06" db="EMBL/GenBank/DDBJ databases">
        <title>Comparative genomics, transcriptomics and evolutionary studies reveal genomic signatures of adaptation to plant cell wall in hemibiotrophic fungi.</title>
        <authorList>
            <consortium name="DOE Joint Genome Institute"/>
            <person name="Baroncelli R."/>
            <person name="Diaz J.F."/>
            <person name="Benocci T."/>
            <person name="Peng M."/>
            <person name="Battaglia E."/>
            <person name="Haridas S."/>
            <person name="Andreopoulos W."/>
            <person name="Labutti K."/>
            <person name="Pangilinan J."/>
            <person name="Floch G.L."/>
            <person name="Makela M.R."/>
            <person name="Henrissat B."/>
            <person name="Grigoriev I.V."/>
            <person name="Crouch J.A."/>
            <person name="De Vries R.P."/>
            <person name="Sukno S.A."/>
            <person name="Thon M.R."/>
        </authorList>
    </citation>
    <scope>NUCLEOTIDE SEQUENCE</scope>
    <source>
        <strain evidence="2">CBS 125086</strain>
    </source>
</reference>
<protein>
    <recommendedName>
        <fullName evidence="4">Secreted protein</fullName>
    </recommendedName>
</protein>
<dbReference type="EMBL" id="JAHLJV010000132">
    <property type="protein sequence ID" value="KAK1569506.1"/>
    <property type="molecule type" value="Genomic_DNA"/>
</dbReference>
<proteinExistence type="predicted"/>
<dbReference type="GeneID" id="85443518"/>
<feature type="signal peptide" evidence="1">
    <location>
        <begin position="1"/>
        <end position="17"/>
    </location>
</feature>
<evidence type="ECO:0000256" key="1">
    <source>
        <dbReference type="SAM" id="SignalP"/>
    </source>
</evidence>
<dbReference type="Proteomes" id="UP001230504">
    <property type="component" value="Unassembled WGS sequence"/>
</dbReference>
<keyword evidence="3" id="KW-1185">Reference proteome</keyword>
<dbReference type="AlphaFoldDB" id="A0AAD8UXT0"/>
<feature type="chain" id="PRO_5042048554" description="Secreted protein" evidence="1">
    <location>
        <begin position="18"/>
        <end position="82"/>
    </location>
</feature>
<evidence type="ECO:0008006" key="4">
    <source>
        <dbReference type="Google" id="ProtNLM"/>
    </source>
</evidence>
<accession>A0AAD8UXT0</accession>
<comment type="caution">
    <text evidence="2">The sequence shown here is derived from an EMBL/GenBank/DDBJ whole genome shotgun (WGS) entry which is preliminary data.</text>
</comment>
<dbReference type="RefSeq" id="XP_060407741.1">
    <property type="nucleotide sequence ID" value="XM_060559278.1"/>
</dbReference>
<gene>
    <name evidence="2" type="ORF">LY79DRAFT_571728</name>
</gene>
<evidence type="ECO:0000313" key="3">
    <source>
        <dbReference type="Proteomes" id="UP001230504"/>
    </source>
</evidence>
<name>A0AAD8UXT0_9PEZI</name>